<gene>
    <name evidence="1" type="ORF">LCGC14_1240530</name>
</gene>
<sequence>MNEFSYKYKCTCNDKIHTLTYGVQPGDKIKKKKVIDNIVCFDCGTTIKLIKIFQVLKNDKITNQEVLI</sequence>
<dbReference type="EMBL" id="LAZR01006696">
    <property type="protein sequence ID" value="KKM90244.1"/>
    <property type="molecule type" value="Genomic_DNA"/>
</dbReference>
<reference evidence="1" key="1">
    <citation type="journal article" date="2015" name="Nature">
        <title>Complex archaea that bridge the gap between prokaryotes and eukaryotes.</title>
        <authorList>
            <person name="Spang A."/>
            <person name="Saw J.H."/>
            <person name="Jorgensen S.L."/>
            <person name="Zaremba-Niedzwiedzka K."/>
            <person name="Martijn J."/>
            <person name="Lind A.E."/>
            <person name="van Eijk R."/>
            <person name="Schleper C."/>
            <person name="Guy L."/>
            <person name="Ettema T.J."/>
        </authorList>
    </citation>
    <scope>NUCLEOTIDE SEQUENCE</scope>
</reference>
<name>A0A0F9L5V8_9ZZZZ</name>
<protein>
    <submittedName>
        <fullName evidence="1">Uncharacterized protein</fullName>
    </submittedName>
</protein>
<dbReference type="AlphaFoldDB" id="A0A0F9L5V8"/>
<accession>A0A0F9L5V8</accession>
<organism evidence="1">
    <name type="scientific">marine sediment metagenome</name>
    <dbReference type="NCBI Taxonomy" id="412755"/>
    <lineage>
        <taxon>unclassified sequences</taxon>
        <taxon>metagenomes</taxon>
        <taxon>ecological metagenomes</taxon>
    </lineage>
</organism>
<proteinExistence type="predicted"/>
<evidence type="ECO:0000313" key="1">
    <source>
        <dbReference type="EMBL" id="KKM90244.1"/>
    </source>
</evidence>
<comment type="caution">
    <text evidence="1">The sequence shown here is derived from an EMBL/GenBank/DDBJ whole genome shotgun (WGS) entry which is preliminary data.</text>
</comment>